<gene>
    <name evidence="1" type="ORF">ACFQDH_01900</name>
</gene>
<comment type="caution">
    <text evidence="1">The sequence shown here is derived from an EMBL/GenBank/DDBJ whole genome shotgun (WGS) entry which is preliminary data.</text>
</comment>
<accession>A0ABW2ABW6</accession>
<reference evidence="2" key="1">
    <citation type="journal article" date="2019" name="Int. J. Syst. Evol. Microbiol.">
        <title>The Global Catalogue of Microorganisms (GCM) 10K type strain sequencing project: providing services to taxonomists for standard genome sequencing and annotation.</title>
        <authorList>
            <consortium name="The Broad Institute Genomics Platform"/>
            <consortium name="The Broad Institute Genome Sequencing Center for Infectious Disease"/>
            <person name="Wu L."/>
            <person name="Ma J."/>
        </authorList>
    </citation>
    <scope>NUCLEOTIDE SEQUENCE [LARGE SCALE GENOMIC DNA]</scope>
    <source>
        <strain evidence="2">CCUG 58127</strain>
    </source>
</reference>
<dbReference type="InterPro" id="IPR021391">
    <property type="entry name" value="DUF3027"/>
</dbReference>
<organism evidence="1 2">
    <name type="scientific">Flexivirga alba</name>
    <dbReference type="NCBI Taxonomy" id="702742"/>
    <lineage>
        <taxon>Bacteria</taxon>
        <taxon>Bacillati</taxon>
        <taxon>Actinomycetota</taxon>
        <taxon>Actinomycetes</taxon>
        <taxon>Micrococcales</taxon>
        <taxon>Dermacoccaceae</taxon>
        <taxon>Flexivirga</taxon>
    </lineage>
</organism>
<dbReference type="EMBL" id="JBHSWH010000001">
    <property type="protein sequence ID" value="MFC6704054.1"/>
    <property type="molecule type" value="Genomic_DNA"/>
</dbReference>
<keyword evidence="2" id="KW-1185">Reference proteome</keyword>
<name>A0ABW2ABW6_9MICO</name>
<dbReference type="Proteomes" id="UP001596298">
    <property type="component" value="Unassembled WGS sequence"/>
</dbReference>
<evidence type="ECO:0000313" key="2">
    <source>
        <dbReference type="Proteomes" id="UP001596298"/>
    </source>
</evidence>
<evidence type="ECO:0000313" key="1">
    <source>
        <dbReference type="EMBL" id="MFC6704054.1"/>
    </source>
</evidence>
<dbReference type="Pfam" id="PF11228">
    <property type="entry name" value="DUF3027"/>
    <property type="match status" value="1"/>
</dbReference>
<dbReference type="RefSeq" id="WP_382397943.1">
    <property type="nucleotide sequence ID" value="NZ_JBHSWH010000001.1"/>
</dbReference>
<sequence length="250" mass="26506">MAVKKDSKPKADKVALAAIEPAREAAISIAEPGTVGEHVGSVMIGDRLAMQYFACLSPGYVGWHWAVSVARAPRQKFATVCDTNLLPTDEAVLAPDWLPYVDRIAPGDIGAGDERPYVEDDDYLEAGFEATGDEDVDQVGFFELGLGRPRVLSAEGRDAAAQRWYDGDAGPNTAVAMQAKAHCSTCGFFVPMPGVLRQVFGVCAGEWSPSDGKVVSLDHGCGAHSETEAPATPPEVLDAPVLDELALDFS</sequence>
<protein>
    <submittedName>
        <fullName evidence="1">DUF3027 domain-containing protein</fullName>
    </submittedName>
</protein>
<proteinExistence type="predicted"/>